<evidence type="ECO:0000259" key="2">
    <source>
        <dbReference type="Pfam" id="PF02384"/>
    </source>
</evidence>
<dbReference type="Proteomes" id="UP000295302">
    <property type="component" value="Unassembled WGS sequence"/>
</dbReference>
<evidence type="ECO:0000313" key="3">
    <source>
        <dbReference type="EMBL" id="TDD56485.1"/>
    </source>
</evidence>
<dbReference type="AlphaFoldDB" id="A0A4R4ZDU8"/>
<protein>
    <recommendedName>
        <fullName evidence="2">DNA methylase adenine-specific domain-containing protein</fullName>
    </recommendedName>
</protein>
<dbReference type="PANTHER" id="PTHR42998">
    <property type="entry name" value="TYPE I RESTRICTION ENZYME HINDVIIP M PROTEIN-RELATED"/>
    <property type="match status" value="1"/>
</dbReference>
<reference evidence="3 4" key="1">
    <citation type="submission" date="2019-03" db="EMBL/GenBank/DDBJ databases">
        <title>Draft genome sequences of novel Actinobacteria.</title>
        <authorList>
            <person name="Sahin N."/>
            <person name="Ay H."/>
            <person name="Saygin H."/>
        </authorList>
    </citation>
    <scope>NUCLEOTIDE SEQUENCE [LARGE SCALE GENOMIC DNA]</scope>
    <source>
        <strain evidence="3 4">CH32</strain>
    </source>
</reference>
<accession>A0A4R4ZDU8</accession>
<dbReference type="GO" id="GO:0009307">
    <property type="term" value="P:DNA restriction-modification system"/>
    <property type="evidence" value="ECO:0007669"/>
    <property type="project" value="UniProtKB-KW"/>
</dbReference>
<dbReference type="CDD" id="cd02440">
    <property type="entry name" value="AdoMet_MTases"/>
    <property type="match status" value="1"/>
</dbReference>
<keyword evidence="4" id="KW-1185">Reference proteome</keyword>
<organism evidence="3 4">
    <name type="scientific">Nonomuraea terrae</name>
    <dbReference type="NCBI Taxonomy" id="2530383"/>
    <lineage>
        <taxon>Bacteria</taxon>
        <taxon>Bacillati</taxon>
        <taxon>Actinomycetota</taxon>
        <taxon>Actinomycetes</taxon>
        <taxon>Streptosporangiales</taxon>
        <taxon>Streptosporangiaceae</taxon>
        <taxon>Nonomuraea</taxon>
    </lineage>
</organism>
<dbReference type="EMBL" id="SMKQ01000003">
    <property type="protein sequence ID" value="TDD56485.1"/>
    <property type="molecule type" value="Genomic_DNA"/>
</dbReference>
<dbReference type="OrthoDB" id="9784823at2"/>
<dbReference type="InterPro" id="IPR029063">
    <property type="entry name" value="SAM-dependent_MTases_sf"/>
</dbReference>
<dbReference type="Gene3D" id="3.40.50.150">
    <property type="entry name" value="Vaccinia Virus protein VP39"/>
    <property type="match status" value="1"/>
</dbReference>
<comment type="caution">
    <text evidence="3">The sequence shown here is derived from an EMBL/GenBank/DDBJ whole genome shotgun (WGS) entry which is preliminary data.</text>
</comment>
<keyword evidence="1" id="KW-0680">Restriction system</keyword>
<dbReference type="Pfam" id="PF02384">
    <property type="entry name" value="N6_Mtase"/>
    <property type="match status" value="1"/>
</dbReference>
<dbReference type="GO" id="GO:0008170">
    <property type="term" value="F:N-methyltransferase activity"/>
    <property type="evidence" value="ECO:0007669"/>
    <property type="project" value="InterPro"/>
</dbReference>
<dbReference type="GO" id="GO:0003677">
    <property type="term" value="F:DNA binding"/>
    <property type="evidence" value="ECO:0007669"/>
    <property type="project" value="InterPro"/>
</dbReference>
<dbReference type="PRINTS" id="PR00507">
    <property type="entry name" value="N12N6MTFRASE"/>
</dbReference>
<sequence length="147" mass="15914">MSGQELNENTARLASIRLRLHGFDTRIEVGDSLRADAFAGEQFDAVVCNPPFNERGWGYDELTSDPRWEFGLPPRGESELAWVQHCLAHVRPGGLVVIMMPGVAAGRRPGRRVRGNLLRAGVLRAIVSLFPGAAPASSGAPRRAAES</sequence>
<dbReference type="InterPro" id="IPR002052">
    <property type="entry name" value="DNA_methylase_N6_adenine_CS"/>
</dbReference>
<gene>
    <name evidence="3" type="ORF">E1286_02340</name>
</gene>
<dbReference type="PANTHER" id="PTHR42998:SF1">
    <property type="entry name" value="TYPE I RESTRICTION ENZYME HINDI METHYLASE SUBUNIT"/>
    <property type="match status" value="1"/>
</dbReference>
<dbReference type="PROSITE" id="PS00092">
    <property type="entry name" value="N6_MTASE"/>
    <property type="match status" value="1"/>
</dbReference>
<dbReference type="InterPro" id="IPR003356">
    <property type="entry name" value="DNA_methylase_A-5"/>
</dbReference>
<dbReference type="InterPro" id="IPR052916">
    <property type="entry name" value="Type-I_RE_MTase_Subunit"/>
</dbReference>
<proteinExistence type="predicted"/>
<feature type="domain" description="DNA methylase adenine-specific" evidence="2">
    <location>
        <begin position="3"/>
        <end position="129"/>
    </location>
</feature>
<dbReference type="SUPFAM" id="SSF53335">
    <property type="entry name" value="S-adenosyl-L-methionine-dependent methyltransferases"/>
    <property type="match status" value="1"/>
</dbReference>
<evidence type="ECO:0000313" key="4">
    <source>
        <dbReference type="Proteomes" id="UP000295302"/>
    </source>
</evidence>
<evidence type="ECO:0000256" key="1">
    <source>
        <dbReference type="ARBA" id="ARBA00022747"/>
    </source>
</evidence>
<name>A0A4R4ZDU8_9ACTN</name>
<dbReference type="GO" id="GO:0032259">
    <property type="term" value="P:methylation"/>
    <property type="evidence" value="ECO:0007669"/>
    <property type="project" value="InterPro"/>
</dbReference>
<dbReference type="RefSeq" id="WP_132608598.1">
    <property type="nucleotide sequence ID" value="NZ_SMKQ01000003.1"/>
</dbReference>